<proteinExistence type="predicted"/>
<dbReference type="Pfam" id="PF14064">
    <property type="entry name" value="HmuY"/>
    <property type="match status" value="1"/>
</dbReference>
<comment type="caution">
    <text evidence="2">The sequence shown here is derived from an EMBL/GenBank/DDBJ whole genome shotgun (WGS) entry which is preliminary data.</text>
</comment>
<dbReference type="Proteomes" id="UP000725002">
    <property type="component" value="Unassembled WGS sequence"/>
</dbReference>
<gene>
    <name evidence="2" type="ORF">IAB75_10830</name>
</gene>
<accession>A0A940DT61</accession>
<feature type="chain" id="PRO_5036793052" evidence="1">
    <location>
        <begin position="27"/>
        <end position="221"/>
    </location>
</feature>
<reference evidence="2" key="2">
    <citation type="journal article" date="2021" name="PeerJ">
        <title>Extensive microbial diversity within the chicken gut microbiome revealed by metagenomics and culture.</title>
        <authorList>
            <person name="Gilroy R."/>
            <person name="Ravi A."/>
            <person name="Getino M."/>
            <person name="Pursley I."/>
            <person name="Horton D.L."/>
            <person name="Alikhan N.F."/>
            <person name="Baker D."/>
            <person name="Gharbi K."/>
            <person name="Hall N."/>
            <person name="Watson M."/>
            <person name="Adriaenssens E.M."/>
            <person name="Foster-Nyarko E."/>
            <person name="Jarju S."/>
            <person name="Secka A."/>
            <person name="Antonio M."/>
            <person name="Oren A."/>
            <person name="Chaudhuri R.R."/>
            <person name="La Ragione R."/>
            <person name="Hildebrand F."/>
            <person name="Pallen M.J."/>
        </authorList>
    </citation>
    <scope>NUCLEOTIDE SEQUENCE</scope>
    <source>
        <strain evidence="2">G3-8215</strain>
    </source>
</reference>
<feature type="signal peptide" evidence="1">
    <location>
        <begin position="1"/>
        <end position="26"/>
    </location>
</feature>
<keyword evidence="1" id="KW-0732">Signal</keyword>
<reference evidence="2" key="1">
    <citation type="submission" date="2020-10" db="EMBL/GenBank/DDBJ databases">
        <authorList>
            <person name="Gilroy R."/>
        </authorList>
    </citation>
    <scope>NUCLEOTIDE SEQUENCE</scope>
    <source>
        <strain evidence="2">G3-8215</strain>
    </source>
</reference>
<evidence type="ECO:0000313" key="3">
    <source>
        <dbReference type="Proteomes" id="UP000725002"/>
    </source>
</evidence>
<organism evidence="2 3">
    <name type="scientific">Candidatus Cryptobacteroides avicola</name>
    <dbReference type="NCBI Taxonomy" id="2840757"/>
    <lineage>
        <taxon>Bacteria</taxon>
        <taxon>Pseudomonadati</taxon>
        <taxon>Bacteroidota</taxon>
        <taxon>Bacteroidia</taxon>
        <taxon>Bacteroidales</taxon>
        <taxon>Candidatus Cryptobacteroides</taxon>
    </lineage>
</organism>
<sequence length="221" mass="24486">MKKPLLTMLTTGAAMLPLLSCNGLFGGIYDEPVADTGFGFTKVNQATSSGTIYIDATSYTRWTYIDFDTFAIDTTFIAGDGSETGEVMEGWDLAIHRYDTKTNGGSVIETEFTSLDGFLASGRLPEGEYAEDIWTEDKITVDMSGMMDGVILYAPSWYNRELSRWLNVDTSTMPPVYTMSGKVYILMMKDGKAAALQLTNYMNSSKVKGFMSIDYVYPVEF</sequence>
<dbReference type="AlphaFoldDB" id="A0A940DT61"/>
<protein>
    <submittedName>
        <fullName evidence="2">HmuY family protein</fullName>
    </submittedName>
</protein>
<dbReference type="EMBL" id="JADILV010000079">
    <property type="protein sequence ID" value="MBO8484587.1"/>
    <property type="molecule type" value="Genomic_DNA"/>
</dbReference>
<name>A0A940DT61_9BACT</name>
<dbReference type="CDD" id="cd12105">
    <property type="entry name" value="HmuY"/>
    <property type="match status" value="1"/>
</dbReference>
<evidence type="ECO:0000313" key="2">
    <source>
        <dbReference type="EMBL" id="MBO8484587.1"/>
    </source>
</evidence>
<evidence type="ECO:0000256" key="1">
    <source>
        <dbReference type="SAM" id="SignalP"/>
    </source>
</evidence>
<dbReference type="InterPro" id="IPR025921">
    <property type="entry name" value="HmuY"/>
</dbReference>